<keyword evidence="9 15" id="KW-0378">Hydrolase</keyword>
<dbReference type="InterPro" id="IPR036852">
    <property type="entry name" value="Peptidase_S8/S53_dom_sf"/>
</dbReference>
<evidence type="ECO:0000256" key="6">
    <source>
        <dbReference type="ARBA" id="ARBA00022670"/>
    </source>
</evidence>
<dbReference type="InterPro" id="IPR030400">
    <property type="entry name" value="Sedolisin_dom"/>
</dbReference>
<evidence type="ECO:0000256" key="8">
    <source>
        <dbReference type="ARBA" id="ARBA00022729"/>
    </source>
</evidence>
<dbReference type="Proteomes" id="UP001175227">
    <property type="component" value="Unassembled WGS sequence"/>
</dbReference>
<dbReference type="PROSITE" id="PS51695">
    <property type="entry name" value="SEDOLISIN"/>
    <property type="match status" value="1"/>
</dbReference>
<keyword evidence="5" id="KW-0964">Secreted</keyword>
<dbReference type="InterPro" id="IPR000209">
    <property type="entry name" value="Peptidase_S8/S53_dom"/>
</dbReference>
<dbReference type="EMBL" id="JAUEPR010000001">
    <property type="protein sequence ID" value="KAK0491339.1"/>
    <property type="molecule type" value="Genomic_DNA"/>
</dbReference>
<evidence type="ECO:0000313" key="18">
    <source>
        <dbReference type="Proteomes" id="UP001175227"/>
    </source>
</evidence>
<reference evidence="17" key="1">
    <citation type="submission" date="2023-06" db="EMBL/GenBank/DDBJ databases">
        <authorList>
            <consortium name="Lawrence Berkeley National Laboratory"/>
            <person name="Ahrendt S."/>
            <person name="Sahu N."/>
            <person name="Indic B."/>
            <person name="Wong-Bajracharya J."/>
            <person name="Merenyi Z."/>
            <person name="Ke H.-M."/>
            <person name="Monk M."/>
            <person name="Kocsube S."/>
            <person name="Drula E."/>
            <person name="Lipzen A."/>
            <person name="Balint B."/>
            <person name="Henrissat B."/>
            <person name="Andreopoulos B."/>
            <person name="Martin F.M."/>
            <person name="Harder C.B."/>
            <person name="Rigling D."/>
            <person name="Ford K.L."/>
            <person name="Foster G.D."/>
            <person name="Pangilinan J."/>
            <person name="Papanicolaou A."/>
            <person name="Barry K."/>
            <person name="LaButti K."/>
            <person name="Viragh M."/>
            <person name="Koriabine M."/>
            <person name="Yan M."/>
            <person name="Riley R."/>
            <person name="Champramary S."/>
            <person name="Plett K.L."/>
            <person name="Tsai I.J."/>
            <person name="Slot J."/>
            <person name="Sipos G."/>
            <person name="Plett J."/>
            <person name="Nagy L.G."/>
            <person name="Grigoriev I.V."/>
        </authorList>
    </citation>
    <scope>NUCLEOTIDE SEQUENCE</scope>
    <source>
        <strain evidence="17">ICMP 16352</strain>
    </source>
</reference>
<feature type="binding site" evidence="15">
    <location>
        <position position="609"/>
    </location>
    <ligand>
        <name>Ca(2+)</name>
        <dbReference type="ChEBI" id="CHEBI:29108"/>
    </ligand>
</feature>
<gene>
    <name evidence="17" type="ORF">IW261DRAFT_1556495</name>
</gene>
<dbReference type="SUPFAM" id="SSF52743">
    <property type="entry name" value="Subtilisin-like"/>
    <property type="match status" value="1"/>
</dbReference>
<dbReference type="FunFam" id="3.40.50.200:FF:000015">
    <property type="entry name" value="Tripeptidyl peptidase A"/>
    <property type="match status" value="1"/>
</dbReference>
<dbReference type="PANTHER" id="PTHR14218:SF15">
    <property type="entry name" value="TRIPEPTIDYL-PEPTIDASE 1"/>
    <property type="match status" value="1"/>
</dbReference>
<dbReference type="InterPro" id="IPR015366">
    <property type="entry name" value="S53_propep"/>
</dbReference>
<evidence type="ECO:0000256" key="9">
    <source>
        <dbReference type="ARBA" id="ARBA00022801"/>
    </source>
</evidence>
<dbReference type="CDD" id="cd04056">
    <property type="entry name" value="Peptidases_S53"/>
    <property type="match status" value="1"/>
</dbReference>
<feature type="binding site" evidence="15">
    <location>
        <position position="611"/>
    </location>
    <ligand>
        <name>Ca(2+)</name>
        <dbReference type="ChEBI" id="CHEBI:29108"/>
    </ligand>
</feature>
<keyword evidence="6 15" id="KW-0645">Protease</keyword>
<comment type="cofactor">
    <cofactor evidence="15">
        <name>Ca(2+)</name>
        <dbReference type="ChEBI" id="CHEBI:29108"/>
    </cofactor>
    <text evidence="15">Binds 1 Ca(2+) ion per subunit.</text>
</comment>
<dbReference type="AlphaFoldDB" id="A0AA39UP56"/>
<evidence type="ECO:0000313" key="17">
    <source>
        <dbReference type="EMBL" id="KAK0491339.1"/>
    </source>
</evidence>
<dbReference type="GO" id="GO:0005576">
    <property type="term" value="C:extracellular region"/>
    <property type="evidence" value="ECO:0007669"/>
    <property type="project" value="UniProtKB-SubCell"/>
</dbReference>
<evidence type="ECO:0000256" key="15">
    <source>
        <dbReference type="PROSITE-ProRule" id="PRU01032"/>
    </source>
</evidence>
<dbReference type="SUPFAM" id="SSF54897">
    <property type="entry name" value="Protease propeptides/inhibitors"/>
    <property type="match status" value="1"/>
</dbReference>
<comment type="subcellular location">
    <subcellularLocation>
        <location evidence="3">Secreted</location>
        <location evidence="3">Extracellular space</location>
    </subcellularLocation>
</comment>
<keyword evidence="8" id="KW-0732">Signal</keyword>
<organism evidence="17 18">
    <name type="scientific">Armillaria novae-zelandiae</name>
    <dbReference type="NCBI Taxonomy" id="153914"/>
    <lineage>
        <taxon>Eukaryota</taxon>
        <taxon>Fungi</taxon>
        <taxon>Dikarya</taxon>
        <taxon>Basidiomycota</taxon>
        <taxon>Agaricomycotina</taxon>
        <taxon>Agaricomycetes</taxon>
        <taxon>Agaricomycetidae</taxon>
        <taxon>Agaricales</taxon>
        <taxon>Marasmiineae</taxon>
        <taxon>Physalacriaceae</taxon>
        <taxon>Armillaria</taxon>
    </lineage>
</organism>
<evidence type="ECO:0000256" key="7">
    <source>
        <dbReference type="ARBA" id="ARBA00022723"/>
    </source>
</evidence>
<comment type="catalytic activity">
    <reaction evidence="1">
        <text>Release of an N-terminal tripeptide from a polypeptide.</text>
        <dbReference type="EC" id="3.4.14.10"/>
    </reaction>
</comment>
<evidence type="ECO:0000256" key="12">
    <source>
        <dbReference type="ARBA" id="ARBA00023026"/>
    </source>
</evidence>
<dbReference type="EC" id="3.4.14.10" evidence="4"/>
<feature type="binding site" evidence="15">
    <location>
        <position position="591"/>
    </location>
    <ligand>
        <name>Ca(2+)</name>
        <dbReference type="ChEBI" id="CHEBI:29108"/>
    </ligand>
</feature>
<dbReference type="GO" id="GO:0004252">
    <property type="term" value="F:serine-type endopeptidase activity"/>
    <property type="evidence" value="ECO:0007669"/>
    <property type="project" value="UniProtKB-UniRule"/>
</dbReference>
<feature type="active site" description="Charge relay system" evidence="15">
    <location>
        <position position="336"/>
    </location>
</feature>
<dbReference type="GO" id="GO:0046872">
    <property type="term" value="F:metal ion binding"/>
    <property type="evidence" value="ECO:0007669"/>
    <property type="project" value="UniProtKB-UniRule"/>
</dbReference>
<keyword evidence="12" id="KW-0843">Virulence</keyword>
<dbReference type="InterPro" id="IPR050819">
    <property type="entry name" value="Tripeptidyl-peptidase_I"/>
</dbReference>
<comment type="function">
    <text evidence="2">Secreted tripeptidyl-peptidase which degrades proteins at acidic pHs and is involved in virulence.</text>
</comment>
<keyword evidence="10 15" id="KW-0720">Serine protease</keyword>
<feature type="active site" description="Charge relay system" evidence="15">
    <location>
        <position position="332"/>
    </location>
</feature>
<dbReference type="Pfam" id="PF09286">
    <property type="entry name" value="Pro-kuma_activ"/>
    <property type="match status" value="1"/>
</dbReference>
<name>A0AA39UP56_9AGAR</name>
<evidence type="ECO:0000256" key="10">
    <source>
        <dbReference type="ARBA" id="ARBA00022825"/>
    </source>
</evidence>
<keyword evidence="7 15" id="KW-0479">Metal-binding</keyword>
<dbReference type="GO" id="GO:0006508">
    <property type="term" value="P:proteolysis"/>
    <property type="evidence" value="ECO:0007669"/>
    <property type="project" value="UniProtKB-KW"/>
</dbReference>
<feature type="binding site" evidence="15">
    <location>
        <position position="590"/>
    </location>
    <ligand>
        <name>Ca(2+)</name>
        <dbReference type="ChEBI" id="CHEBI:29108"/>
    </ligand>
</feature>
<evidence type="ECO:0000256" key="3">
    <source>
        <dbReference type="ARBA" id="ARBA00004239"/>
    </source>
</evidence>
<keyword evidence="11 15" id="KW-0106">Calcium</keyword>
<keyword evidence="18" id="KW-1185">Reference proteome</keyword>
<dbReference type="PANTHER" id="PTHR14218">
    <property type="entry name" value="PROTEASE S8 TRIPEPTIDYL PEPTIDASE I CLN2"/>
    <property type="match status" value="1"/>
</dbReference>
<evidence type="ECO:0000256" key="13">
    <source>
        <dbReference type="ARBA" id="ARBA00023145"/>
    </source>
</evidence>
<dbReference type="Gene3D" id="3.40.50.200">
    <property type="entry name" value="Peptidase S8/S53 domain"/>
    <property type="match status" value="1"/>
</dbReference>
<comment type="caution">
    <text evidence="17">The sequence shown here is derived from an EMBL/GenBank/DDBJ whole genome shotgun (WGS) entry which is preliminary data.</text>
</comment>
<feature type="active site" description="Charge relay system" evidence="15">
    <location>
        <position position="548"/>
    </location>
</feature>
<protein>
    <recommendedName>
        <fullName evidence="4">tripeptidyl-peptidase II</fullName>
        <ecNumber evidence="4">3.4.14.10</ecNumber>
    </recommendedName>
</protein>
<evidence type="ECO:0000259" key="16">
    <source>
        <dbReference type="PROSITE" id="PS51695"/>
    </source>
</evidence>
<evidence type="ECO:0000256" key="1">
    <source>
        <dbReference type="ARBA" id="ARBA00001910"/>
    </source>
</evidence>
<keyword evidence="13" id="KW-0865">Zymogen</keyword>
<evidence type="ECO:0000256" key="2">
    <source>
        <dbReference type="ARBA" id="ARBA00002451"/>
    </source>
</evidence>
<feature type="domain" description="Peptidase S53" evidence="16">
    <location>
        <begin position="256"/>
        <end position="630"/>
    </location>
</feature>
<evidence type="ECO:0000256" key="5">
    <source>
        <dbReference type="ARBA" id="ARBA00022525"/>
    </source>
</evidence>
<evidence type="ECO:0000256" key="11">
    <source>
        <dbReference type="ARBA" id="ARBA00022837"/>
    </source>
</evidence>
<dbReference type="InterPro" id="IPR023828">
    <property type="entry name" value="Peptidase_S8_Ser-AS"/>
</dbReference>
<evidence type="ECO:0000256" key="14">
    <source>
        <dbReference type="ARBA" id="ARBA00023180"/>
    </source>
</evidence>
<dbReference type="Pfam" id="PF00082">
    <property type="entry name" value="Peptidase_S8"/>
    <property type="match status" value="1"/>
</dbReference>
<proteinExistence type="predicted"/>
<dbReference type="SMART" id="SM00944">
    <property type="entry name" value="Pro-kuma_activ"/>
    <property type="match status" value="1"/>
</dbReference>
<accession>A0AA39UP56</accession>
<dbReference type="PROSITE" id="PS00138">
    <property type="entry name" value="SUBTILASE_SER"/>
    <property type="match status" value="1"/>
</dbReference>
<keyword evidence="14" id="KW-0325">Glycoprotein</keyword>
<dbReference type="GO" id="GO:0008240">
    <property type="term" value="F:tripeptidyl-peptidase activity"/>
    <property type="evidence" value="ECO:0007669"/>
    <property type="project" value="UniProtKB-EC"/>
</dbReference>
<evidence type="ECO:0000256" key="4">
    <source>
        <dbReference type="ARBA" id="ARBA00012462"/>
    </source>
</evidence>
<sequence length="630" mass="68712">MTNTSIKQFEAFADFQSTLPSPEMKLWAALLSLAASEAFAAHVVKERIVPPREWIPDGIPPSNHIVELRIGLRQSDFDALERHLYEVSDPSHSRYGNYLSKGEVEDLVAPRPESLAAVDAWLLSYGLSESDHVYSPAKDWLTVKIPVSLAEKMLDTVSSSIHTTDDRVIDIRGSQKYHVWRHIDSGEYIVRTISYSLPSHLHDHIELIQPTTIFSRMKGFRSTIHGLNDPLPTVNFNGTTADLGSGTIIDNSCKYAITLYCLKQLYNAMDYNATNQSKNGIGITGYLEEFANYQDLQLFYREQLPDAQGSQFQVVSINGGQNPQNISQAGAEANLDVQFAFGMSFPIKSTFYSTAGRPPFIPPYQADNSSAPANTNEPYAQWLDYMLSQEDPPATISTSYGDSENTVPLAYARRICQGFAQLGARGVSLLFASGDSGVGNGDCITNDSSQTKRFIPNFPATCPYVTAVGGTSGIPEQAVFFSGGGFSDYFARPKWQDKAVKKYLARLPDATYEGLYNASGRGVPDVSAYAVTYRAWYRGLATSIGGTSASTPTFAGLVALLNDVRLKASKPTLGFLNPLLYEKGLAGLNDIKSGSNPGCGTNGFNATEGWDPATGLGTPNFGKLKDLLTR</sequence>
<dbReference type="CDD" id="cd11377">
    <property type="entry name" value="Pro-peptidase_S53"/>
    <property type="match status" value="1"/>
</dbReference>